<protein>
    <recommendedName>
        <fullName evidence="2">Antitoxin</fullName>
    </recommendedName>
</protein>
<dbReference type="PANTHER" id="PTHR33713:SF11">
    <property type="entry name" value="PREVENT-HOST-DEATH FAMILY PROTEIN"/>
    <property type="match status" value="1"/>
</dbReference>
<name>S0G1Y5_9BACT</name>
<comment type="similarity">
    <text evidence="1 2">Belongs to the phD/YefM antitoxin family.</text>
</comment>
<organism evidence="3 4">
    <name type="scientific">Desulfotignum phosphitoxidans DSM 13687</name>
    <dbReference type="NCBI Taxonomy" id="1286635"/>
    <lineage>
        <taxon>Bacteria</taxon>
        <taxon>Pseudomonadati</taxon>
        <taxon>Thermodesulfobacteriota</taxon>
        <taxon>Desulfobacteria</taxon>
        <taxon>Desulfobacterales</taxon>
        <taxon>Desulfobacteraceae</taxon>
        <taxon>Desulfotignum</taxon>
    </lineage>
</organism>
<gene>
    <name evidence="3" type="ORF">Dpo_1c04940</name>
</gene>
<proteinExistence type="inferred from homology"/>
<keyword evidence="4" id="KW-1185">Reference proteome</keyword>
<dbReference type="OrthoDB" id="7069202at2"/>
<evidence type="ECO:0000256" key="2">
    <source>
        <dbReference type="RuleBase" id="RU362080"/>
    </source>
</evidence>
<sequence>MGKLSNIIPVSDLRRDAANLLKQLKENDEPLIITQRGRATAVIIGVDAYEKFEHEKEILRLLAKGDKEIEAGKGYDQDSVLAEADNLLGIPTPGKQCPF</sequence>
<dbReference type="Pfam" id="PF02604">
    <property type="entry name" value="PhdYeFM_antitox"/>
    <property type="match status" value="1"/>
</dbReference>
<dbReference type="SUPFAM" id="SSF143120">
    <property type="entry name" value="YefM-like"/>
    <property type="match status" value="1"/>
</dbReference>
<dbReference type="PANTHER" id="PTHR33713">
    <property type="entry name" value="ANTITOXIN YAFN-RELATED"/>
    <property type="match status" value="1"/>
</dbReference>
<dbReference type="Proteomes" id="UP000014216">
    <property type="component" value="Unassembled WGS sequence"/>
</dbReference>
<evidence type="ECO:0000256" key="1">
    <source>
        <dbReference type="ARBA" id="ARBA00009981"/>
    </source>
</evidence>
<dbReference type="Gene3D" id="3.40.1620.10">
    <property type="entry name" value="YefM-like domain"/>
    <property type="match status" value="1"/>
</dbReference>
<dbReference type="InterPro" id="IPR006442">
    <property type="entry name" value="Antitoxin_Phd/YefM"/>
</dbReference>
<dbReference type="AlphaFoldDB" id="S0G1Y5"/>
<evidence type="ECO:0000313" key="3">
    <source>
        <dbReference type="EMBL" id="EMS81353.1"/>
    </source>
</evidence>
<dbReference type="RefSeq" id="WP_006964068.1">
    <property type="nucleotide sequence ID" value="NZ_APJX01000001.1"/>
</dbReference>
<comment type="function">
    <text evidence="2">Antitoxin component of a type II toxin-antitoxin (TA) system.</text>
</comment>
<reference evidence="3 4" key="1">
    <citation type="journal article" date="2013" name="Genome Announc.">
        <title>Draft Genome Sequence of Desulfotignum phosphitoxidans DSM 13687 Strain FiPS-3.</title>
        <authorList>
            <person name="Poehlein A."/>
            <person name="Daniel R."/>
            <person name="Simeonova D.D."/>
        </authorList>
    </citation>
    <scope>NUCLEOTIDE SEQUENCE [LARGE SCALE GENOMIC DNA]</scope>
    <source>
        <strain evidence="3 4">DSM 13687</strain>
    </source>
</reference>
<comment type="caution">
    <text evidence="3">The sequence shown here is derived from an EMBL/GenBank/DDBJ whole genome shotgun (WGS) entry which is preliminary data.</text>
</comment>
<dbReference type="InterPro" id="IPR051405">
    <property type="entry name" value="phD/YefM_antitoxin"/>
</dbReference>
<dbReference type="InterPro" id="IPR036165">
    <property type="entry name" value="YefM-like_sf"/>
</dbReference>
<accession>S0G1Y5</accession>
<evidence type="ECO:0000313" key="4">
    <source>
        <dbReference type="Proteomes" id="UP000014216"/>
    </source>
</evidence>
<dbReference type="EMBL" id="APJX01000001">
    <property type="protein sequence ID" value="EMS81353.1"/>
    <property type="molecule type" value="Genomic_DNA"/>
</dbReference>
<dbReference type="NCBIfam" id="TIGR01552">
    <property type="entry name" value="phd_fam"/>
    <property type="match status" value="1"/>
</dbReference>